<keyword evidence="2" id="KW-1185">Reference proteome</keyword>
<dbReference type="AlphaFoldDB" id="A0A2H3JS50"/>
<accession>A0A2H3JS50</accession>
<protein>
    <submittedName>
        <fullName evidence="1">Uncharacterized protein</fullName>
    </submittedName>
</protein>
<dbReference type="Proteomes" id="UP000218811">
    <property type="component" value="Unassembled WGS sequence"/>
</dbReference>
<reference evidence="1 2" key="1">
    <citation type="journal article" date="2012" name="Science">
        <title>The Paleozoic origin of enzymatic lignin decomposition reconstructed from 31 fungal genomes.</title>
        <authorList>
            <person name="Floudas D."/>
            <person name="Binder M."/>
            <person name="Riley R."/>
            <person name="Barry K."/>
            <person name="Blanchette R.A."/>
            <person name="Henrissat B."/>
            <person name="Martinez A.T."/>
            <person name="Otillar R."/>
            <person name="Spatafora J.W."/>
            <person name="Yadav J.S."/>
            <person name="Aerts A."/>
            <person name="Benoit I."/>
            <person name="Boyd A."/>
            <person name="Carlson A."/>
            <person name="Copeland A."/>
            <person name="Coutinho P.M."/>
            <person name="de Vries R.P."/>
            <person name="Ferreira P."/>
            <person name="Findley K."/>
            <person name="Foster B."/>
            <person name="Gaskell J."/>
            <person name="Glotzer D."/>
            <person name="Gorecki P."/>
            <person name="Heitman J."/>
            <person name="Hesse C."/>
            <person name="Hori C."/>
            <person name="Igarashi K."/>
            <person name="Jurgens J.A."/>
            <person name="Kallen N."/>
            <person name="Kersten P."/>
            <person name="Kohler A."/>
            <person name="Kuees U."/>
            <person name="Kumar T.K.A."/>
            <person name="Kuo A."/>
            <person name="LaButti K."/>
            <person name="Larrondo L.F."/>
            <person name="Lindquist E."/>
            <person name="Ling A."/>
            <person name="Lombard V."/>
            <person name="Lucas S."/>
            <person name="Lundell T."/>
            <person name="Martin R."/>
            <person name="McLaughlin D.J."/>
            <person name="Morgenstern I."/>
            <person name="Morin E."/>
            <person name="Murat C."/>
            <person name="Nagy L.G."/>
            <person name="Nolan M."/>
            <person name="Ohm R.A."/>
            <person name="Patyshakuliyeva A."/>
            <person name="Rokas A."/>
            <person name="Ruiz-Duenas F.J."/>
            <person name="Sabat G."/>
            <person name="Salamov A."/>
            <person name="Samejima M."/>
            <person name="Schmutz J."/>
            <person name="Slot J.C."/>
            <person name="St John F."/>
            <person name="Stenlid J."/>
            <person name="Sun H."/>
            <person name="Sun S."/>
            <person name="Syed K."/>
            <person name="Tsang A."/>
            <person name="Wiebenga A."/>
            <person name="Young D."/>
            <person name="Pisabarro A."/>
            <person name="Eastwood D.C."/>
            <person name="Martin F."/>
            <person name="Cullen D."/>
            <person name="Grigoriev I.V."/>
            <person name="Hibbett D.S."/>
        </authorList>
    </citation>
    <scope>NUCLEOTIDE SEQUENCE [LARGE SCALE GENOMIC DNA]</scope>
    <source>
        <strain evidence="1 2">MD-104</strain>
    </source>
</reference>
<name>A0A2H3JS50_WOLCO</name>
<sequence length="56" mass="6552">MRLVEQRDLVARCKRMKNGHTLWCRTPTLTRVQDHVSMLNPVSGHNTGIFFSRLSR</sequence>
<evidence type="ECO:0000313" key="1">
    <source>
        <dbReference type="EMBL" id="PCH44980.1"/>
    </source>
</evidence>
<gene>
    <name evidence="1" type="ORF">WOLCODRAFT_139358</name>
</gene>
<dbReference type="EMBL" id="KB468168">
    <property type="protein sequence ID" value="PCH44980.1"/>
    <property type="molecule type" value="Genomic_DNA"/>
</dbReference>
<evidence type="ECO:0000313" key="2">
    <source>
        <dbReference type="Proteomes" id="UP000218811"/>
    </source>
</evidence>
<organism evidence="1 2">
    <name type="scientific">Wolfiporia cocos (strain MD-104)</name>
    <name type="common">Brown rot fungus</name>
    <dbReference type="NCBI Taxonomy" id="742152"/>
    <lineage>
        <taxon>Eukaryota</taxon>
        <taxon>Fungi</taxon>
        <taxon>Dikarya</taxon>
        <taxon>Basidiomycota</taxon>
        <taxon>Agaricomycotina</taxon>
        <taxon>Agaricomycetes</taxon>
        <taxon>Polyporales</taxon>
        <taxon>Phaeolaceae</taxon>
        <taxon>Wolfiporia</taxon>
    </lineage>
</organism>
<proteinExistence type="predicted"/>